<evidence type="ECO:0000256" key="1">
    <source>
        <dbReference type="ARBA" id="ARBA00023015"/>
    </source>
</evidence>
<dbReference type="GeneID" id="85441918"/>
<dbReference type="GO" id="GO:0006351">
    <property type="term" value="P:DNA-templated transcription"/>
    <property type="evidence" value="ECO:0007669"/>
    <property type="project" value="InterPro"/>
</dbReference>
<keyword evidence="7" id="KW-1185">Reference proteome</keyword>
<dbReference type="Proteomes" id="UP001230504">
    <property type="component" value="Unassembled WGS sequence"/>
</dbReference>
<dbReference type="GO" id="GO:0008270">
    <property type="term" value="F:zinc ion binding"/>
    <property type="evidence" value="ECO:0007669"/>
    <property type="project" value="InterPro"/>
</dbReference>
<keyword evidence="2" id="KW-0804">Transcription</keyword>
<feature type="domain" description="Xylanolytic transcriptional activator regulatory" evidence="5">
    <location>
        <begin position="155"/>
        <end position="228"/>
    </location>
</feature>
<evidence type="ECO:0000256" key="4">
    <source>
        <dbReference type="SAM" id="Phobius"/>
    </source>
</evidence>
<evidence type="ECO:0000256" key="2">
    <source>
        <dbReference type="ARBA" id="ARBA00023163"/>
    </source>
</evidence>
<dbReference type="InterPro" id="IPR007219">
    <property type="entry name" value="XnlR_reg_dom"/>
</dbReference>
<evidence type="ECO:0000313" key="7">
    <source>
        <dbReference type="Proteomes" id="UP001230504"/>
    </source>
</evidence>
<evidence type="ECO:0000313" key="6">
    <source>
        <dbReference type="EMBL" id="KAK1593444.1"/>
    </source>
</evidence>
<dbReference type="PANTHER" id="PTHR47424:SF6">
    <property type="entry name" value="PROLINE UTILIZATION TRANS-ACTIVATOR"/>
    <property type="match status" value="1"/>
</dbReference>
<proteinExistence type="predicted"/>
<comment type="caution">
    <text evidence="6">The sequence shown here is derived from an EMBL/GenBank/DDBJ whole genome shotgun (WGS) entry which is preliminary data.</text>
</comment>
<dbReference type="GO" id="GO:0003677">
    <property type="term" value="F:DNA binding"/>
    <property type="evidence" value="ECO:0007669"/>
    <property type="project" value="InterPro"/>
</dbReference>
<protein>
    <submittedName>
        <fullName evidence="6">Fungal-specific transcription factor domain-containing protein</fullName>
    </submittedName>
</protein>
<dbReference type="AlphaFoldDB" id="A0AAD8Q237"/>
<keyword evidence="4" id="KW-0812">Transmembrane</keyword>
<keyword evidence="4" id="KW-1133">Transmembrane helix</keyword>
<gene>
    <name evidence="6" type="ORF">LY79DRAFT_551887</name>
</gene>
<dbReference type="PANTHER" id="PTHR47424">
    <property type="entry name" value="REGULATORY PROTEIN GAL4"/>
    <property type="match status" value="1"/>
</dbReference>
<feature type="transmembrane region" description="Helical" evidence="4">
    <location>
        <begin position="140"/>
        <end position="159"/>
    </location>
</feature>
<evidence type="ECO:0000256" key="3">
    <source>
        <dbReference type="ARBA" id="ARBA00023242"/>
    </source>
</evidence>
<dbReference type="EMBL" id="JAHLJV010000025">
    <property type="protein sequence ID" value="KAK1593444.1"/>
    <property type="molecule type" value="Genomic_DNA"/>
</dbReference>
<keyword evidence="4" id="KW-0472">Membrane</keyword>
<reference evidence="6" key="1">
    <citation type="submission" date="2021-06" db="EMBL/GenBank/DDBJ databases">
        <title>Comparative genomics, transcriptomics and evolutionary studies reveal genomic signatures of adaptation to plant cell wall in hemibiotrophic fungi.</title>
        <authorList>
            <consortium name="DOE Joint Genome Institute"/>
            <person name="Baroncelli R."/>
            <person name="Diaz J.F."/>
            <person name="Benocci T."/>
            <person name="Peng M."/>
            <person name="Battaglia E."/>
            <person name="Haridas S."/>
            <person name="Andreopoulos W."/>
            <person name="Labutti K."/>
            <person name="Pangilinan J."/>
            <person name="Floch G.L."/>
            <person name="Makela M.R."/>
            <person name="Henrissat B."/>
            <person name="Grigoriev I.V."/>
            <person name="Crouch J.A."/>
            <person name="De Vries R.P."/>
            <person name="Sukno S.A."/>
            <person name="Thon M.R."/>
        </authorList>
    </citation>
    <scope>NUCLEOTIDE SEQUENCE</scope>
    <source>
        <strain evidence="6">CBS 125086</strain>
    </source>
</reference>
<keyword evidence="1" id="KW-0805">Transcription regulation</keyword>
<organism evidence="6 7">
    <name type="scientific">Colletotrichum navitas</name>
    <dbReference type="NCBI Taxonomy" id="681940"/>
    <lineage>
        <taxon>Eukaryota</taxon>
        <taxon>Fungi</taxon>
        <taxon>Dikarya</taxon>
        <taxon>Ascomycota</taxon>
        <taxon>Pezizomycotina</taxon>
        <taxon>Sordariomycetes</taxon>
        <taxon>Hypocreomycetidae</taxon>
        <taxon>Glomerellales</taxon>
        <taxon>Glomerellaceae</taxon>
        <taxon>Colletotrichum</taxon>
        <taxon>Colletotrichum graminicola species complex</taxon>
    </lineage>
</organism>
<keyword evidence="3" id="KW-0539">Nucleus</keyword>
<evidence type="ECO:0000259" key="5">
    <source>
        <dbReference type="SMART" id="SM00906"/>
    </source>
</evidence>
<dbReference type="InterPro" id="IPR051127">
    <property type="entry name" value="Fungal_SecMet_Regulators"/>
</dbReference>
<dbReference type="Pfam" id="PF04082">
    <property type="entry name" value="Fungal_trans"/>
    <property type="match status" value="1"/>
</dbReference>
<dbReference type="RefSeq" id="XP_060414736.1">
    <property type="nucleotide sequence ID" value="XM_060557678.1"/>
</dbReference>
<sequence>MGTRQNHSSSSELTELRRLRKIVAGFPPRAVADFLVSVCIAYGTDVFFYFDQAQFVAELDQFYNEPASAIRLDTSFVCLSLAVFALGSQWTALARPEASDHMKQRDDQRFDPGRIFYNQARSLIPDVIERSCVRSVQTTFILGVYLMPASAISASYVYMGLALRKALAIGLHQEPDESAFSPEEQEARRRLWWSIYSLERTMTIKLNRPRSISQDIISVRLPRRMSRDSAQRFDNVQHQIANATFVLIIDKLSQPGAWSRINQTPSASEHFNSWNSAQDSLKKWKKDLPPSIRLLNVDPKSSSYRTVFHLHLNYYFASIDMGKVSVVTVVRARLRAVFRTHEELQSISKDVEQFSDACVKAAKKMIELFECLYRSGNLARFSFTDFQGCSIATIILLLAGILTRDSGYEGRIAFGLDCLRRMACGGNVTAQVGVRFIETLRSITNEARSKFLATQQGQEKSSDTSAEDTDDYVCWTEWLANAKRDHDFSEGEFEQEFPELTVNVTRPLSLQHGTQAAPWDESEASQLENVLTSGFSLPMDSTGSLHNQHPVAAQSSEDLWIPSFTWTNDQTYLMGLNGMGVLDFTDLS</sequence>
<accession>A0AAD8Q237</accession>
<name>A0AAD8Q237_9PEZI</name>
<dbReference type="SMART" id="SM00906">
    <property type="entry name" value="Fungal_trans"/>
    <property type="match status" value="1"/>
</dbReference>
<dbReference type="CDD" id="cd12148">
    <property type="entry name" value="fungal_TF_MHR"/>
    <property type="match status" value="1"/>
</dbReference>